<dbReference type="AlphaFoldDB" id="A0A540MDF7"/>
<gene>
    <name evidence="2" type="ORF">C1H46_017628</name>
</gene>
<evidence type="ECO:0000256" key="1">
    <source>
        <dbReference type="SAM" id="MobiDB-lite"/>
    </source>
</evidence>
<name>A0A540MDF7_MALBA</name>
<proteinExistence type="predicted"/>
<reference evidence="2 3" key="1">
    <citation type="journal article" date="2019" name="G3 (Bethesda)">
        <title>Sequencing of a Wild Apple (Malus baccata) Genome Unravels the Differences Between Cultivated and Wild Apple Species Regarding Disease Resistance and Cold Tolerance.</title>
        <authorList>
            <person name="Chen X."/>
        </authorList>
    </citation>
    <scope>NUCLEOTIDE SEQUENCE [LARGE SCALE GENOMIC DNA]</scope>
    <source>
        <strain evidence="3">cv. Shandingzi</strain>
        <tissue evidence="2">Leaves</tissue>
    </source>
</reference>
<evidence type="ECO:0000313" key="2">
    <source>
        <dbReference type="EMBL" id="TQD96735.1"/>
    </source>
</evidence>
<dbReference type="EMBL" id="VIEB01000286">
    <property type="protein sequence ID" value="TQD96735.1"/>
    <property type="molecule type" value="Genomic_DNA"/>
</dbReference>
<protein>
    <submittedName>
        <fullName evidence="2">Uncharacterized protein</fullName>
    </submittedName>
</protein>
<organism evidence="2 3">
    <name type="scientific">Malus baccata</name>
    <name type="common">Siberian crab apple</name>
    <name type="synonym">Pyrus baccata</name>
    <dbReference type="NCBI Taxonomy" id="106549"/>
    <lineage>
        <taxon>Eukaryota</taxon>
        <taxon>Viridiplantae</taxon>
        <taxon>Streptophyta</taxon>
        <taxon>Embryophyta</taxon>
        <taxon>Tracheophyta</taxon>
        <taxon>Spermatophyta</taxon>
        <taxon>Magnoliopsida</taxon>
        <taxon>eudicotyledons</taxon>
        <taxon>Gunneridae</taxon>
        <taxon>Pentapetalae</taxon>
        <taxon>rosids</taxon>
        <taxon>fabids</taxon>
        <taxon>Rosales</taxon>
        <taxon>Rosaceae</taxon>
        <taxon>Amygdaloideae</taxon>
        <taxon>Maleae</taxon>
        <taxon>Malus</taxon>
    </lineage>
</organism>
<accession>A0A540MDF7</accession>
<evidence type="ECO:0000313" key="3">
    <source>
        <dbReference type="Proteomes" id="UP000315295"/>
    </source>
</evidence>
<comment type="caution">
    <text evidence="2">The sequence shown here is derived from an EMBL/GenBank/DDBJ whole genome shotgun (WGS) entry which is preliminary data.</text>
</comment>
<dbReference type="Proteomes" id="UP000315295">
    <property type="component" value="Unassembled WGS sequence"/>
</dbReference>
<sequence>MVENHAHRASIPLIFCARRFPASRQSQRSQVPNVPCPLEGSSLRTHFPTLRHPSPRRTKSHHLQSSLHKSAHPPTA</sequence>
<feature type="compositionally biased region" description="Basic residues" evidence="1">
    <location>
        <begin position="53"/>
        <end position="62"/>
    </location>
</feature>
<keyword evidence="3" id="KW-1185">Reference proteome</keyword>
<feature type="region of interest" description="Disordered" evidence="1">
    <location>
        <begin position="22"/>
        <end position="76"/>
    </location>
</feature>
<feature type="compositionally biased region" description="Polar residues" evidence="1">
    <location>
        <begin position="23"/>
        <end position="32"/>
    </location>
</feature>